<proteinExistence type="predicted"/>
<organism evidence="2 3">
    <name type="scientific">Methanimicrococcus hacksteinii</name>
    <dbReference type="NCBI Taxonomy" id="3028293"/>
    <lineage>
        <taxon>Archaea</taxon>
        <taxon>Methanobacteriati</taxon>
        <taxon>Methanobacteriota</taxon>
        <taxon>Stenosarchaea group</taxon>
        <taxon>Methanomicrobia</taxon>
        <taxon>Methanosarcinales</taxon>
        <taxon>Methanosarcinaceae</taxon>
        <taxon>Methanimicrococcus</taxon>
    </lineage>
</organism>
<feature type="region of interest" description="Disordered" evidence="1">
    <location>
        <begin position="33"/>
        <end position="52"/>
    </location>
</feature>
<gene>
    <name evidence="2" type="ORF">MmiAt1_02850</name>
</gene>
<protein>
    <submittedName>
        <fullName evidence="2">Uncharacterized protein</fullName>
    </submittedName>
</protein>
<sequence length="52" mass="6026">MNSSHTVLPGGQFRRLLQNMLWCIQNNSAGKGRDLREQANRFRTPKANRDKL</sequence>
<comment type="caution">
    <text evidence="2">The sequence shown here is derived from an EMBL/GenBank/DDBJ whole genome shotgun (WGS) entry which is preliminary data.</text>
</comment>
<evidence type="ECO:0000313" key="2">
    <source>
        <dbReference type="EMBL" id="MDV0444748.1"/>
    </source>
</evidence>
<evidence type="ECO:0000256" key="1">
    <source>
        <dbReference type="SAM" id="MobiDB-lite"/>
    </source>
</evidence>
<dbReference type="EMBL" id="JAWDKC010000008">
    <property type="protein sequence ID" value="MDV0444748.1"/>
    <property type="molecule type" value="Genomic_DNA"/>
</dbReference>
<name>A0ABU3VMX0_9EURY</name>
<evidence type="ECO:0000313" key="3">
    <source>
        <dbReference type="Proteomes" id="UP001272052"/>
    </source>
</evidence>
<dbReference type="Proteomes" id="UP001272052">
    <property type="component" value="Unassembled WGS sequence"/>
</dbReference>
<keyword evidence="3" id="KW-1185">Reference proteome</keyword>
<reference evidence="2 3" key="1">
    <citation type="submission" date="2023-06" db="EMBL/GenBank/DDBJ databases">
        <title>Genome sequence of Methanimicrococcus sp. At1.</title>
        <authorList>
            <person name="Protasov E."/>
            <person name="Platt K."/>
            <person name="Poehlein A."/>
            <person name="Daniel R."/>
            <person name="Brune A."/>
        </authorList>
    </citation>
    <scope>NUCLEOTIDE SEQUENCE [LARGE SCALE GENOMIC DNA]</scope>
    <source>
        <strain evidence="2 3">At1</strain>
    </source>
</reference>
<accession>A0ABU3VMX0</accession>